<organism evidence="1">
    <name type="scientific">Xanthomonas campestris</name>
    <dbReference type="NCBI Taxonomy" id="339"/>
    <lineage>
        <taxon>Bacteria</taxon>
        <taxon>Pseudomonadati</taxon>
        <taxon>Pseudomonadota</taxon>
        <taxon>Gammaproteobacteria</taxon>
        <taxon>Lysobacterales</taxon>
        <taxon>Lysobacteraceae</taxon>
        <taxon>Xanthomonas</taxon>
    </lineage>
</organism>
<name>Q56760_XANCA</name>
<protein>
    <submittedName>
        <fullName evidence="1">Uncharacterized protein</fullName>
    </submittedName>
</protein>
<dbReference type="EMBL" id="U09965">
    <property type="protein sequence ID" value="AAA74464.1"/>
    <property type="molecule type" value="Unassigned_DNA"/>
</dbReference>
<reference evidence="1" key="1">
    <citation type="submission" date="1994-05" db="EMBL/GenBank/DDBJ databases">
        <title>Sequence of a random amplified polymorphic DNA (RAPD) product with a limited taxonomic distribution from Xanthomonas campestris pv. poannua.</title>
        <authorList>
            <person name="Smith J.J."/>
            <person name="Fang G."/>
        </authorList>
    </citation>
    <scope>NUCLEOTIDE SEQUENCE</scope>
    <source>
        <strain evidence="1">MI</strain>
    </source>
</reference>
<accession>Q56760</accession>
<dbReference type="AlphaFoldDB" id="Q56760"/>
<evidence type="ECO:0000313" key="1">
    <source>
        <dbReference type="EMBL" id="AAA74464.1"/>
    </source>
</evidence>
<proteinExistence type="predicted"/>
<sequence>MAFTWDDRYILRRIEESDPNFHRIYRHSDEPGSITDAINVIDWGSVKASKAIFEATLINPPVPWLVKLAGVVDAVPMGVFQLKKIGG</sequence>